<keyword evidence="4" id="KW-1185">Reference proteome</keyword>
<feature type="transmembrane region" description="Helical" evidence="1">
    <location>
        <begin position="17"/>
        <end position="38"/>
    </location>
</feature>
<reference evidence="3" key="1">
    <citation type="submission" date="2023-06" db="EMBL/GenBank/DDBJ databases">
        <authorList>
            <consortium name="Lawrence Berkeley National Laboratory"/>
            <person name="Ahrendt S."/>
            <person name="Sahu N."/>
            <person name="Indic B."/>
            <person name="Wong-Bajracharya J."/>
            <person name="Merenyi Z."/>
            <person name="Ke H.-M."/>
            <person name="Monk M."/>
            <person name="Kocsube S."/>
            <person name="Drula E."/>
            <person name="Lipzen A."/>
            <person name="Balint B."/>
            <person name="Henrissat B."/>
            <person name="Andreopoulos B."/>
            <person name="Martin F.M."/>
            <person name="Harder C.B."/>
            <person name="Rigling D."/>
            <person name="Ford K.L."/>
            <person name="Foster G.D."/>
            <person name="Pangilinan J."/>
            <person name="Papanicolaou A."/>
            <person name="Barry K."/>
            <person name="LaButti K."/>
            <person name="Viragh M."/>
            <person name="Koriabine M."/>
            <person name="Yan M."/>
            <person name="Riley R."/>
            <person name="Champramary S."/>
            <person name="Plett K.L."/>
            <person name="Tsai I.J."/>
            <person name="Slot J."/>
            <person name="Sipos G."/>
            <person name="Plett J."/>
            <person name="Nagy L.G."/>
            <person name="Grigoriev I.V."/>
        </authorList>
    </citation>
    <scope>NUCLEOTIDE SEQUENCE</scope>
    <source>
        <strain evidence="3">HWK02</strain>
    </source>
</reference>
<dbReference type="EMBL" id="JAUEPU010000074">
    <property type="protein sequence ID" value="KAK0481131.1"/>
    <property type="molecule type" value="Genomic_DNA"/>
</dbReference>
<sequence length="330" mass="36467">MSSTHLPNMNIILGVPYIGNLFEAMLYGITLMQTFLYFRNQRSDPWYFKVLVIAVLILDTTNLIMSANALYHYMISNYMNPASLQIPVWNLFGLMYVTTTIGLLVRTFYTMRIYILSRRNKVLTGVFIALILEVFASGMMNGTLGLVNGVTFEVFIEKDLWIMYLSLSSITTADVSIAIALCCLLRANRTGFKRTDSMVRTLMIYSINVGALSALITTTTLITFTLFPTSLIYLGVFLSLGKLYSNSLLASLNVRDSVRAKGSPDVSNTFASIVAAGGTGAYPIPLEQMQFSSGQKNTVTDESVVGENLGKEFSSVSATSPTQFDPRIHP</sequence>
<feature type="transmembrane region" description="Helical" evidence="1">
    <location>
        <begin position="86"/>
        <end position="109"/>
    </location>
</feature>
<evidence type="ECO:0000256" key="1">
    <source>
        <dbReference type="SAM" id="Phobius"/>
    </source>
</evidence>
<feature type="domain" description="DUF6534" evidence="2">
    <location>
        <begin position="172"/>
        <end position="257"/>
    </location>
</feature>
<feature type="transmembrane region" description="Helical" evidence="1">
    <location>
        <begin position="121"/>
        <end position="140"/>
    </location>
</feature>
<keyword evidence="1" id="KW-1133">Transmembrane helix</keyword>
<dbReference type="PANTHER" id="PTHR40465">
    <property type="entry name" value="CHROMOSOME 1, WHOLE GENOME SHOTGUN SEQUENCE"/>
    <property type="match status" value="1"/>
</dbReference>
<evidence type="ECO:0000259" key="2">
    <source>
        <dbReference type="Pfam" id="PF20152"/>
    </source>
</evidence>
<evidence type="ECO:0000313" key="4">
    <source>
        <dbReference type="Proteomes" id="UP001175228"/>
    </source>
</evidence>
<feature type="transmembrane region" description="Helical" evidence="1">
    <location>
        <begin position="232"/>
        <end position="252"/>
    </location>
</feature>
<dbReference type="Pfam" id="PF20152">
    <property type="entry name" value="DUF6534"/>
    <property type="match status" value="1"/>
</dbReference>
<dbReference type="InterPro" id="IPR045339">
    <property type="entry name" value="DUF6534"/>
</dbReference>
<accession>A0AA39PC74</accession>
<protein>
    <recommendedName>
        <fullName evidence="2">DUF6534 domain-containing protein</fullName>
    </recommendedName>
</protein>
<gene>
    <name evidence="3" type="ORF">EDD18DRAFT_1203903</name>
</gene>
<keyword evidence="1" id="KW-0472">Membrane</keyword>
<name>A0AA39PC74_9AGAR</name>
<feature type="transmembrane region" description="Helical" evidence="1">
    <location>
        <begin position="205"/>
        <end position="226"/>
    </location>
</feature>
<evidence type="ECO:0000313" key="3">
    <source>
        <dbReference type="EMBL" id="KAK0481131.1"/>
    </source>
</evidence>
<comment type="caution">
    <text evidence="3">The sequence shown here is derived from an EMBL/GenBank/DDBJ whole genome shotgun (WGS) entry which is preliminary data.</text>
</comment>
<dbReference type="PANTHER" id="PTHR40465:SF1">
    <property type="entry name" value="DUF6534 DOMAIN-CONTAINING PROTEIN"/>
    <property type="match status" value="1"/>
</dbReference>
<feature type="transmembrane region" description="Helical" evidence="1">
    <location>
        <begin position="50"/>
        <end position="74"/>
    </location>
</feature>
<keyword evidence="1" id="KW-0812">Transmembrane</keyword>
<organism evidence="3 4">
    <name type="scientific">Armillaria luteobubalina</name>
    <dbReference type="NCBI Taxonomy" id="153913"/>
    <lineage>
        <taxon>Eukaryota</taxon>
        <taxon>Fungi</taxon>
        <taxon>Dikarya</taxon>
        <taxon>Basidiomycota</taxon>
        <taxon>Agaricomycotina</taxon>
        <taxon>Agaricomycetes</taxon>
        <taxon>Agaricomycetidae</taxon>
        <taxon>Agaricales</taxon>
        <taxon>Marasmiineae</taxon>
        <taxon>Physalacriaceae</taxon>
        <taxon>Armillaria</taxon>
    </lineage>
</organism>
<dbReference type="AlphaFoldDB" id="A0AA39PC74"/>
<feature type="transmembrane region" description="Helical" evidence="1">
    <location>
        <begin position="160"/>
        <end position="185"/>
    </location>
</feature>
<dbReference type="Proteomes" id="UP001175228">
    <property type="component" value="Unassembled WGS sequence"/>
</dbReference>
<proteinExistence type="predicted"/>